<keyword evidence="5 8" id="KW-0378">Hydrolase</keyword>
<dbReference type="STRING" id="247633.GP2143_08489"/>
<feature type="binding site" evidence="8">
    <location>
        <position position="135"/>
    </location>
    <ligand>
        <name>Zn(2+)</name>
        <dbReference type="ChEBI" id="CHEBI:29105"/>
        <note>catalytic</note>
    </ligand>
</feature>
<evidence type="ECO:0000259" key="9">
    <source>
        <dbReference type="Pfam" id="PF01435"/>
    </source>
</evidence>
<keyword evidence="4 8" id="KW-0574">Periplasm</keyword>
<feature type="active site" evidence="8">
    <location>
        <position position="136"/>
    </location>
</feature>
<dbReference type="PANTHER" id="PTHR22726:SF1">
    <property type="entry name" value="METALLOENDOPEPTIDASE OMA1, MITOCHONDRIAL"/>
    <property type="match status" value="1"/>
</dbReference>
<keyword evidence="3 8" id="KW-0732">Signal</keyword>
<keyword evidence="11" id="KW-1185">Reference proteome</keyword>
<evidence type="ECO:0000256" key="2">
    <source>
        <dbReference type="ARBA" id="ARBA00022723"/>
    </source>
</evidence>
<evidence type="ECO:0000256" key="8">
    <source>
        <dbReference type="HAMAP-Rule" id="MF_00997"/>
    </source>
</evidence>
<dbReference type="GO" id="GO:0042597">
    <property type="term" value="C:periplasmic space"/>
    <property type="evidence" value="ECO:0007669"/>
    <property type="project" value="UniProtKB-SubCell"/>
</dbReference>
<dbReference type="eggNOG" id="COG4783">
    <property type="taxonomic scope" value="Bacteria"/>
</dbReference>
<dbReference type="GO" id="GO:0051603">
    <property type="term" value="P:proteolysis involved in protein catabolic process"/>
    <property type="evidence" value="ECO:0007669"/>
    <property type="project" value="TreeGrafter"/>
</dbReference>
<dbReference type="InterPro" id="IPR011990">
    <property type="entry name" value="TPR-like_helical_dom_sf"/>
</dbReference>
<dbReference type="PANTHER" id="PTHR22726">
    <property type="entry name" value="METALLOENDOPEPTIDASE OMA1"/>
    <property type="match status" value="1"/>
</dbReference>
<dbReference type="InterPro" id="IPR001915">
    <property type="entry name" value="Peptidase_M48"/>
</dbReference>
<feature type="binding site" evidence="8">
    <location>
        <position position="201"/>
    </location>
    <ligand>
        <name>Zn(2+)</name>
        <dbReference type="ChEBI" id="CHEBI:29105"/>
        <note>catalytic</note>
    </ligand>
</feature>
<evidence type="ECO:0000256" key="4">
    <source>
        <dbReference type="ARBA" id="ARBA00022764"/>
    </source>
</evidence>
<feature type="domain" description="Peptidase M48" evidence="9">
    <location>
        <begin position="70"/>
        <end position="260"/>
    </location>
</feature>
<name>A0YCQ5_9GAMM</name>
<comment type="function">
    <text evidence="8">Functions as both a chaperone and a metalloprotease. Maintains the integrity of the outer membrane by promoting either the assembly or the elimination of outer membrane proteins, depending on their folding state.</text>
</comment>
<keyword evidence="6 8" id="KW-0862">Zinc</keyword>
<keyword evidence="2 8" id="KW-0479">Metal-binding</keyword>
<dbReference type="Proteomes" id="UP000004931">
    <property type="component" value="Unassembled WGS sequence"/>
</dbReference>
<dbReference type="Gene3D" id="3.30.2010.10">
    <property type="entry name" value="Metalloproteases ('zincins'), catalytic domain"/>
    <property type="match status" value="1"/>
</dbReference>
<feature type="active site" description="Proton donor" evidence="8">
    <location>
        <position position="205"/>
    </location>
</feature>
<evidence type="ECO:0000256" key="3">
    <source>
        <dbReference type="ARBA" id="ARBA00022729"/>
    </source>
</evidence>
<dbReference type="GO" id="GO:0016020">
    <property type="term" value="C:membrane"/>
    <property type="evidence" value="ECO:0007669"/>
    <property type="project" value="InterPro"/>
</dbReference>
<feature type="binding site" evidence="8">
    <location>
        <position position="139"/>
    </location>
    <ligand>
        <name>Zn(2+)</name>
        <dbReference type="ChEBI" id="CHEBI:29105"/>
        <note>catalytic</note>
    </ligand>
</feature>
<dbReference type="GO" id="GO:0008270">
    <property type="term" value="F:zinc ion binding"/>
    <property type="evidence" value="ECO:0007669"/>
    <property type="project" value="UniProtKB-UniRule"/>
</dbReference>
<sequence length="485" mass="53531">MKNKIFIALLLVAGWLLIPVASFSQLNDQIELPVLGDSASATFSLGREHKLGRTWLRMFRNQAETVSDPLLQDYVEHLVYDLATFSELKDRRLDIVVVNNRSINAFAVPGGVIGVHNGLILQAETEAQFASVVAHELAHLSQRHFARGVEAQQRSTIPNLAGLLAGIILAATAGGESGMAAIAATQAATMQNQLRYSRLHETEADRGGMQTMVKADMDPTAAASMFEIMQRTARYAGSRPPEFLLSHPVTESRISDARSRSRQYPRKMYADNLDYQLMRARVELSFIENSKDAVKRFRAKTLTNSNSPDADQYGLALALTANGQFDEAQQLLTLLRNPSPNKICYITAQSELDIAQGNNSGAISLLNDALSIGPGNHPLTMAMVEALLAANQPHRAEQLLQEHVKRKPNDPSVWYLLAETHGLAGNIIGVHKARAEYFLLIGVLDIASRQLSYALPLVRNDHLETIRIQERIAQINRMKVEMANL</sequence>
<dbReference type="SUPFAM" id="SSF48452">
    <property type="entry name" value="TPR-like"/>
    <property type="match status" value="1"/>
</dbReference>
<dbReference type="EMBL" id="AAVT01000003">
    <property type="protein sequence ID" value="EAW31574.1"/>
    <property type="molecule type" value="Genomic_DNA"/>
</dbReference>
<dbReference type="AlphaFoldDB" id="A0YCQ5"/>
<evidence type="ECO:0000313" key="10">
    <source>
        <dbReference type="EMBL" id="EAW31574.1"/>
    </source>
</evidence>
<dbReference type="InterPro" id="IPR051156">
    <property type="entry name" value="Mito/Outer_Membr_Metalloprot"/>
</dbReference>
<organism evidence="10 11">
    <name type="scientific">marine gamma proteobacterium HTCC2143</name>
    <dbReference type="NCBI Taxonomy" id="247633"/>
    <lineage>
        <taxon>Bacteria</taxon>
        <taxon>Pseudomonadati</taxon>
        <taxon>Pseudomonadota</taxon>
        <taxon>Gammaproteobacteria</taxon>
        <taxon>Cellvibrionales</taxon>
        <taxon>Spongiibacteraceae</taxon>
        <taxon>BD1-7 clade</taxon>
    </lineage>
</organism>
<comment type="caution">
    <text evidence="10">The sequence shown here is derived from an EMBL/GenBank/DDBJ whole genome shotgun (WGS) entry which is preliminary data.</text>
</comment>
<keyword evidence="1 8" id="KW-0645">Protease</keyword>
<comment type="similarity">
    <text evidence="8">Belongs to the peptidase M48 family. BepA subfamily.</text>
</comment>
<evidence type="ECO:0000256" key="7">
    <source>
        <dbReference type="ARBA" id="ARBA00023049"/>
    </source>
</evidence>
<keyword evidence="7 8" id="KW-0482">Metalloprotease</keyword>
<dbReference type="EC" id="3.4.-.-" evidence="8"/>
<evidence type="ECO:0000313" key="11">
    <source>
        <dbReference type="Proteomes" id="UP000004931"/>
    </source>
</evidence>
<dbReference type="OrthoDB" id="9810445at2"/>
<comment type="subcellular location">
    <subcellularLocation>
        <location evidence="8">Periplasm</location>
    </subcellularLocation>
</comment>
<reference evidence="10 11" key="1">
    <citation type="journal article" date="2010" name="J. Bacteriol.">
        <title>Genome sequence of the oligotrophic marine Gammaproteobacterium HTCC2143, isolated from the Oregon Coast.</title>
        <authorList>
            <person name="Oh H.M."/>
            <person name="Kang I."/>
            <person name="Ferriera S."/>
            <person name="Giovannoni S.J."/>
            <person name="Cho J.C."/>
        </authorList>
    </citation>
    <scope>NUCLEOTIDE SEQUENCE [LARGE SCALE GENOMIC DNA]</scope>
    <source>
        <strain evidence="10 11">HTCC2143</strain>
    </source>
</reference>
<protein>
    <recommendedName>
        <fullName evidence="8">Putative beta-barrel assembly-enhancing protease</fullName>
        <ecNumber evidence="8">3.4.-.-</ecNumber>
    </recommendedName>
</protein>
<dbReference type="InterPro" id="IPR030873">
    <property type="entry name" value="Protease_BepA"/>
</dbReference>
<dbReference type="GO" id="GO:0004222">
    <property type="term" value="F:metalloendopeptidase activity"/>
    <property type="evidence" value="ECO:0007669"/>
    <property type="project" value="InterPro"/>
</dbReference>
<dbReference type="Pfam" id="PF01435">
    <property type="entry name" value="Peptidase_M48"/>
    <property type="match status" value="1"/>
</dbReference>
<dbReference type="Gene3D" id="1.25.40.10">
    <property type="entry name" value="Tetratricopeptide repeat domain"/>
    <property type="match status" value="1"/>
</dbReference>
<evidence type="ECO:0000256" key="6">
    <source>
        <dbReference type="ARBA" id="ARBA00022833"/>
    </source>
</evidence>
<evidence type="ECO:0000256" key="1">
    <source>
        <dbReference type="ARBA" id="ARBA00022670"/>
    </source>
</evidence>
<comment type="cofactor">
    <cofactor evidence="8">
        <name>Zn(2+)</name>
        <dbReference type="ChEBI" id="CHEBI:29105"/>
    </cofactor>
    <text evidence="8">Binds 1 zinc ion per subunit.</text>
</comment>
<dbReference type="CDD" id="cd07324">
    <property type="entry name" value="M48C_Oma1-like"/>
    <property type="match status" value="1"/>
</dbReference>
<dbReference type="HAMAP" id="MF_00997">
    <property type="entry name" value="Protease_BepA"/>
    <property type="match status" value="1"/>
</dbReference>
<evidence type="ECO:0000256" key="5">
    <source>
        <dbReference type="ARBA" id="ARBA00022801"/>
    </source>
</evidence>
<accession>A0YCQ5</accession>
<dbReference type="Pfam" id="PF14559">
    <property type="entry name" value="TPR_19"/>
    <property type="match status" value="1"/>
</dbReference>
<proteinExistence type="inferred from homology"/>
<gene>
    <name evidence="10" type="ORF">GP2143_08489</name>
</gene>